<dbReference type="Gene3D" id="3.40.50.2000">
    <property type="entry name" value="Glycogen Phosphorylase B"/>
    <property type="match status" value="2"/>
</dbReference>
<evidence type="ECO:0000256" key="3">
    <source>
        <dbReference type="SAM" id="MobiDB-lite"/>
    </source>
</evidence>
<accession>A0ABY5MET0</accession>
<proteinExistence type="predicted"/>
<evidence type="ECO:0000256" key="2">
    <source>
        <dbReference type="ARBA" id="ARBA00022679"/>
    </source>
</evidence>
<name>A0ABY5MET0_9ACTN</name>
<evidence type="ECO:0000313" key="5">
    <source>
        <dbReference type="EMBL" id="UUP15535.1"/>
    </source>
</evidence>
<feature type="domain" description="Glycosyltransferase subfamily 4-like N-terminal" evidence="4">
    <location>
        <begin position="27"/>
        <end position="166"/>
    </location>
</feature>
<dbReference type="Proteomes" id="UP001316184">
    <property type="component" value="Chromosome"/>
</dbReference>
<feature type="region of interest" description="Disordered" evidence="3">
    <location>
        <begin position="1"/>
        <end position="23"/>
    </location>
</feature>
<dbReference type="RefSeq" id="WP_257125126.1">
    <property type="nucleotide sequence ID" value="NZ_JAJQRE010000007.1"/>
</dbReference>
<dbReference type="EMBL" id="CP102173">
    <property type="protein sequence ID" value="UUP15535.1"/>
    <property type="molecule type" value="Genomic_DNA"/>
</dbReference>
<dbReference type="InterPro" id="IPR028098">
    <property type="entry name" value="Glyco_trans_4-like_N"/>
</dbReference>
<keyword evidence="1" id="KW-0328">Glycosyltransferase</keyword>
<evidence type="ECO:0000256" key="1">
    <source>
        <dbReference type="ARBA" id="ARBA00022676"/>
    </source>
</evidence>
<dbReference type="CDD" id="cd03801">
    <property type="entry name" value="GT4_PimA-like"/>
    <property type="match status" value="1"/>
</dbReference>
<gene>
    <name evidence="5" type="ORF">NQV15_14165</name>
</gene>
<dbReference type="PANTHER" id="PTHR12526">
    <property type="entry name" value="GLYCOSYLTRANSFERASE"/>
    <property type="match status" value="1"/>
</dbReference>
<protein>
    <submittedName>
        <fullName evidence="5">Glycosyltransferase family 4 protein</fullName>
    </submittedName>
</protein>
<sequence length="347" mass="37273">MGTSASRWAHRHERGEVPDASPYGLHHLQDHGWDVTFGGRELTGPVARIARSVRYRTSGLELVEVGADLRRMSRTESDVVLGYDERTGVPAALAVPRSRFAPVVTGVGWLTSRAAAAPLQRRLAARALPRAAAVWTQCSAMLPMLGREWQVPAERLHYVPLGIDTDFYAEQPWEQATATVVSAGEDVFRDHALLVEAVRRVSRHVPAVRLELATSHPIELPDDLGTLHTRRMDGAMRGLYARSSVVAVALKRTSTGSGLTVVLEAMASGRPVVVTANPGMSDYVEHGVDGLLVPPDDVDAFAAALRELLADPQRCAEMGRAAAARARAEFTSAGMSAVLAGILASSV</sequence>
<dbReference type="Pfam" id="PF13692">
    <property type="entry name" value="Glyco_trans_1_4"/>
    <property type="match status" value="1"/>
</dbReference>
<dbReference type="SUPFAM" id="SSF53756">
    <property type="entry name" value="UDP-Glycosyltransferase/glycogen phosphorylase"/>
    <property type="match status" value="1"/>
</dbReference>
<reference evidence="5 6" key="1">
    <citation type="submission" date="2022-08" db="EMBL/GenBank/DDBJ databases">
        <title>novel species in genus Aeromicrobium.</title>
        <authorList>
            <person name="Ye L."/>
        </authorList>
    </citation>
    <scope>NUCLEOTIDE SEQUENCE [LARGE SCALE GENOMIC DNA]</scope>
    <source>
        <strain evidence="6">zg-Y1379</strain>
    </source>
</reference>
<keyword evidence="6" id="KW-1185">Reference proteome</keyword>
<keyword evidence="2" id="KW-0808">Transferase</keyword>
<dbReference type="PANTHER" id="PTHR12526:SF590">
    <property type="entry name" value="ALPHA-MALTOSE-1-PHOSPHATE SYNTHASE"/>
    <property type="match status" value="1"/>
</dbReference>
<organism evidence="5 6">
    <name type="scientific">Aeromicrobium wangtongii</name>
    <dbReference type="NCBI Taxonomy" id="2969247"/>
    <lineage>
        <taxon>Bacteria</taxon>
        <taxon>Bacillati</taxon>
        <taxon>Actinomycetota</taxon>
        <taxon>Actinomycetes</taxon>
        <taxon>Propionibacteriales</taxon>
        <taxon>Nocardioidaceae</taxon>
        <taxon>Aeromicrobium</taxon>
    </lineage>
</organism>
<evidence type="ECO:0000313" key="6">
    <source>
        <dbReference type="Proteomes" id="UP001316184"/>
    </source>
</evidence>
<evidence type="ECO:0000259" key="4">
    <source>
        <dbReference type="Pfam" id="PF13439"/>
    </source>
</evidence>
<dbReference type="Pfam" id="PF13439">
    <property type="entry name" value="Glyco_transf_4"/>
    <property type="match status" value="1"/>
</dbReference>